<gene>
    <name evidence="2" type="ORF">BDV98DRAFT_94060</name>
</gene>
<protein>
    <submittedName>
        <fullName evidence="2">Uncharacterized protein</fullName>
    </submittedName>
</protein>
<evidence type="ECO:0000313" key="3">
    <source>
        <dbReference type="Proteomes" id="UP000305067"/>
    </source>
</evidence>
<dbReference type="EMBL" id="ML178827">
    <property type="protein sequence ID" value="TFL00748.1"/>
    <property type="molecule type" value="Genomic_DNA"/>
</dbReference>
<dbReference type="AlphaFoldDB" id="A0A5C3QHK0"/>
<feature type="compositionally biased region" description="Basic residues" evidence="1">
    <location>
        <begin position="123"/>
        <end position="132"/>
    </location>
</feature>
<evidence type="ECO:0000313" key="2">
    <source>
        <dbReference type="EMBL" id="TFL00748.1"/>
    </source>
</evidence>
<feature type="compositionally biased region" description="Basic and acidic residues" evidence="1">
    <location>
        <begin position="133"/>
        <end position="142"/>
    </location>
</feature>
<accession>A0A5C3QHK0</accession>
<organism evidence="2 3">
    <name type="scientific">Pterulicium gracile</name>
    <dbReference type="NCBI Taxonomy" id="1884261"/>
    <lineage>
        <taxon>Eukaryota</taxon>
        <taxon>Fungi</taxon>
        <taxon>Dikarya</taxon>
        <taxon>Basidiomycota</taxon>
        <taxon>Agaricomycotina</taxon>
        <taxon>Agaricomycetes</taxon>
        <taxon>Agaricomycetidae</taxon>
        <taxon>Agaricales</taxon>
        <taxon>Pleurotineae</taxon>
        <taxon>Pterulaceae</taxon>
        <taxon>Pterulicium</taxon>
    </lineage>
</organism>
<feature type="compositionally biased region" description="Basic and acidic residues" evidence="1">
    <location>
        <begin position="180"/>
        <end position="197"/>
    </location>
</feature>
<dbReference type="Proteomes" id="UP000305067">
    <property type="component" value="Unassembled WGS sequence"/>
</dbReference>
<feature type="region of interest" description="Disordered" evidence="1">
    <location>
        <begin position="123"/>
        <end position="223"/>
    </location>
</feature>
<proteinExistence type="predicted"/>
<reference evidence="2 3" key="1">
    <citation type="journal article" date="2019" name="Nat. Ecol. Evol.">
        <title>Megaphylogeny resolves global patterns of mushroom evolution.</title>
        <authorList>
            <person name="Varga T."/>
            <person name="Krizsan K."/>
            <person name="Foldi C."/>
            <person name="Dima B."/>
            <person name="Sanchez-Garcia M."/>
            <person name="Sanchez-Ramirez S."/>
            <person name="Szollosi G.J."/>
            <person name="Szarkandi J.G."/>
            <person name="Papp V."/>
            <person name="Albert L."/>
            <person name="Andreopoulos W."/>
            <person name="Angelini C."/>
            <person name="Antonin V."/>
            <person name="Barry K.W."/>
            <person name="Bougher N.L."/>
            <person name="Buchanan P."/>
            <person name="Buyck B."/>
            <person name="Bense V."/>
            <person name="Catcheside P."/>
            <person name="Chovatia M."/>
            <person name="Cooper J."/>
            <person name="Damon W."/>
            <person name="Desjardin D."/>
            <person name="Finy P."/>
            <person name="Geml J."/>
            <person name="Haridas S."/>
            <person name="Hughes K."/>
            <person name="Justo A."/>
            <person name="Karasinski D."/>
            <person name="Kautmanova I."/>
            <person name="Kiss B."/>
            <person name="Kocsube S."/>
            <person name="Kotiranta H."/>
            <person name="LaButti K.M."/>
            <person name="Lechner B.E."/>
            <person name="Liimatainen K."/>
            <person name="Lipzen A."/>
            <person name="Lukacs Z."/>
            <person name="Mihaltcheva S."/>
            <person name="Morgado L.N."/>
            <person name="Niskanen T."/>
            <person name="Noordeloos M.E."/>
            <person name="Ohm R.A."/>
            <person name="Ortiz-Santana B."/>
            <person name="Ovrebo C."/>
            <person name="Racz N."/>
            <person name="Riley R."/>
            <person name="Savchenko A."/>
            <person name="Shiryaev A."/>
            <person name="Soop K."/>
            <person name="Spirin V."/>
            <person name="Szebenyi C."/>
            <person name="Tomsovsky M."/>
            <person name="Tulloss R.E."/>
            <person name="Uehling J."/>
            <person name="Grigoriev I.V."/>
            <person name="Vagvolgyi C."/>
            <person name="Papp T."/>
            <person name="Martin F.M."/>
            <person name="Miettinen O."/>
            <person name="Hibbett D.S."/>
            <person name="Nagy L.G."/>
        </authorList>
    </citation>
    <scope>NUCLEOTIDE SEQUENCE [LARGE SCALE GENOMIC DNA]</scope>
    <source>
        <strain evidence="2 3">CBS 309.79</strain>
    </source>
</reference>
<keyword evidence="3" id="KW-1185">Reference proteome</keyword>
<feature type="compositionally biased region" description="Basic residues" evidence="1">
    <location>
        <begin position="143"/>
        <end position="158"/>
    </location>
</feature>
<evidence type="ECO:0000256" key="1">
    <source>
        <dbReference type="SAM" id="MobiDB-lite"/>
    </source>
</evidence>
<name>A0A5C3QHK0_9AGAR</name>
<sequence>MEAFKRLMPSTTTTMNGPGEAATKAYRIRCDQCTESNEVCEADKAAMGPCLPCKTGKKKCMRDGTDVGELLSASCAGKGRLYSSDLARAFKQAKEKEKEMKQQAQGSLCLSHPSCARSYRLIHHSRPVHTHTRTQETKAESHHQRRRQHSRRRSHPCPRTKTPTQSRCRPVLFQRRRATSSRERTKKARSETQAEAHCRRRSCPIRSTGHNERQSPRTSQVGETRVRRCEEEERCRRRRRWCRTEDGCGAKSEGGERCAGGGECCS</sequence>